<evidence type="ECO:0000256" key="9">
    <source>
        <dbReference type="ARBA" id="ARBA00022827"/>
    </source>
</evidence>
<keyword evidence="12 14" id="KW-0100">Branched-chain amino acid biosynthesis</keyword>
<dbReference type="GO" id="GO:0009099">
    <property type="term" value="P:L-valine biosynthetic process"/>
    <property type="evidence" value="ECO:0007669"/>
    <property type="project" value="UniProtKB-UniPathway"/>
</dbReference>
<dbReference type="FunFam" id="3.40.50.1220:FF:000008">
    <property type="entry name" value="Acetolactate synthase"/>
    <property type="match status" value="1"/>
</dbReference>
<dbReference type="InterPro" id="IPR039368">
    <property type="entry name" value="AHAS_TPP"/>
</dbReference>
<keyword evidence="10 14" id="KW-0460">Magnesium</keyword>
<evidence type="ECO:0000256" key="14">
    <source>
        <dbReference type="RuleBase" id="RU003591"/>
    </source>
</evidence>
<dbReference type="CDD" id="cd07035">
    <property type="entry name" value="TPP_PYR_POX_like"/>
    <property type="match status" value="1"/>
</dbReference>
<dbReference type="InterPro" id="IPR029035">
    <property type="entry name" value="DHS-like_NAD/FAD-binding_dom"/>
</dbReference>
<dbReference type="Gene3D" id="3.40.50.970">
    <property type="match status" value="2"/>
</dbReference>
<evidence type="ECO:0000256" key="11">
    <source>
        <dbReference type="ARBA" id="ARBA00023052"/>
    </source>
</evidence>
<evidence type="ECO:0000259" key="15">
    <source>
        <dbReference type="Pfam" id="PF00205"/>
    </source>
</evidence>
<dbReference type="EC" id="2.2.1.6" evidence="4 14"/>
<dbReference type="InterPro" id="IPR045229">
    <property type="entry name" value="TPP_enz"/>
</dbReference>
<dbReference type="GO" id="GO:0000287">
    <property type="term" value="F:magnesium ion binding"/>
    <property type="evidence" value="ECO:0007669"/>
    <property type="project" value="UniProtKB-UniRule"/>
</dbReference>
<dbReference type="FunFam" id="3.40.50.970:FF:000016">
    <property type="entry name" value="Acetolactate synthase"/>
    <property type="match status" value="1"/>
</dbReference>
<dbReference type="AlphaFoldDB" id="F6EXY1"/>
<comment type="pathway">
    <text evidence="2 14">Amino-acid biosynthesis; L-valine biosynthesis; L-valine from pyruvate: step 1/4.</text>
</comment>
<dbReference type="UniPathway" id="UPA00047">
    <property type="reaction ID" value="UER00055"/>
</dbReference>
<dbReference type="PROSITE" id="PS00187">
    <property type="entry name" value="TPP_ENZYMES"/>
    <property type="match status" value="1"/>
</dbReference>
<dbReference type="InterPro" id="IPR029061">
    <property type="entry name" value="THDP-binding"/>
</dbReference>
<dbReference type="SUPFAM" id="SSF52467">
    <property type="entry name" value="DHS-like NAD/FAD-binding domain"/>
    <property type="match status" value="1"/>
</dbReference>
<dbReference type="SUPFAM" id="SSF52518">
    <property type="entry name" value="Thiamin diphosphate-binding fold (THDP-binding)"/>
    <property type="match status" value="2"/>
</dbReference>
<dbReference type="GO" id="GO:0009097">
    <property type="term" value="P:isoleucine biosynthetic process"/>
    <property type="evidence" value="ECO:0007669"/>
    <property type="project" value="UniProtKB-UniPathway"/>
</dbReference>
<keyword evidence="9" id="KW-0274">FAD</keyword>
<evidence type="ECO:0000313" key="19">
    <source>
        <dbReference type="Proteomes" id="UP000007150"/>
    </source>
</evidence>
<evidence type="ECO:0000256" key="12">
    <source>
        <dbReference type="ARBA" id="ARBA00023304"/>
    </source>
</evidence>
<evidence type="ECO:0000256" key="10">
    <source>
        <dbReference type="ARBA" id="ARBA00022842"/>
    </source>
</evidence>
<dbReference type="Gene3D" id="3.40.50.1220">
    <property type="entry name" value="TPP-binding domain"/>
    <property type="match status" value="1"/>
</dbReference>
<dbReference type="NCBIfam" id="NF006581">
    <property type="entry name" value="PRK09107.1"/>
    <property type="match status" value="1"/>
</dbReference>
<comment type="similarity">
    <text evidence="3 14">Belongs to the TPP enzyme family.</text>
</comment>
<reference evidence="18 19" key="1">
    <citation type="submission" date="2011-05" db="EMBL/GenBank/DDBJ databases">
        <title>Complete sequence of chromosome 1 of Sphingobium chlorophenolicum L-1.</title>
        <authorList>
            <consortium name="US DOE Joint Genome Institute"/>
            <person name="Lucas S."/>
            <person name="Han J."/>
            <person name="Lapidus A."/>
            <person name="Cheng J.-F."/>
            <person name="Goodwin L."/>
            <person name="Pitluck S."/>
            <person name="Peters L."/>
            <person name="Daligault H."/>
            <person name="Han C."/>
            <person name="Tapia R."/>
            <person name="Land M."/>
            <person name="Hauser L."/>
            <person name="Kyrpides N."/>
            <person name="Ivanova N."/>
            <person name="Pagani I."/>
            <person name="Turner P."/>
            <person name="Copley S."/>
            <person name="Woyke T."/>
        </authorList>
    </citation>
    <scope>NUCLEOTIDE SEQUENCE [LARGE SCALE GENOMIC DNA]</scope>
    <source>
        <strain evidence="18 19">L-1</strain>
    </source>
</reference>
<evidence type="ECO:0000256" key="4">
    <source>
        <dbReference type="ARBA" id="ARBA00013145"/>
    </source>
</evidence>
<protein>
    <recommendedName>
        <fullName evidence="4 14">Acetolactate synthase</fullName>
        <ecNumber evidence="4 14">2.2.1.6</ecNumber>
    </recommendedName>
</protein>
<dbReference type="InterPro" id="IPR012846">
    <property type="entry name" value="Acetolactate_synth_lsu"/>
</dbReference>
<evidence type="ECO:0000256" key="3">
    <source>
        <dbReference type="ARBA" id="ARBA00007812"/>
    </source>
</evidence>
<evidence type="ECO:0000313" key="18">
    <source>
        <dbReference type="EMBL" id="AEG48263.1"/>
    </source>
</evidence>
<keyword evidence="5 14" id="KW-0028">Amino-acid biosynthesis</keyword>
<evidence type="ECO:0000259" key="16">
    <source>
        <dbReference type="Pfam" id="PF02775"/>
    </source>
</evidence>
<keyword evidence="19" id="KW-1185">Reference proteome</keyword>
<evidence type="ECO:0000256" key="1">
    <source>
        <dbReference type="ARBA" id="ARBA00004974"/>
    </source>
</evidence>
<dbReference type="GO" id="GO:0050660">
    <property type="term" value="F:flavin adenine dinucleotide binding"/>
    <property type="evidence" value="ECO:0007669"/>
    <property type="project" value="InterPro"/>
</dbReference>
<evidence type="ECO:0000259" key="17">
    <source>
        <dbReference type="Pfam" id="PF02776"/>
    </source>
</evidence>
<proteinExistence type="inferred from homology"/>
<dbReference type="InterPro" id="IPR011766">
    <property type="entry name" value="TPP_enzyme_TPP-bd"/>
</dbReference>
<dbReference type="Pfam" id="PF02776">
    <property type="entry name" value="TPP_enzyme_N"/>
    <property type="match status" value="1"/>
</dbReference>
<feature type="domain" description="Thiamine pyrophosphate enzyme central" evidence="15">
    <location>
        <begin position="194"/>
        <end position="330"/>
    </location>
</feature>
<dbReference type="InterPro" id="IPR012000">
    <property type="entry name" value="Thiamin_PyroP_enz_cen_dom"/>
</dbReference>
<dbReference type="GO" id="GO:0005948">
    <property type="term" value="C:acetolactate synthase complex"/>
    <property type="evidence" value="ECO:0007669"/>
    <property type="project" value="TreeGrafter"/>
</dbReference>
<dbReference type="UniPathway" id="UPA00049">
    <property type="reaction ID" value="UER00059"/>
</dbReference>
<keyword evidence="7 14" id="KW-0808">Transferase</keyword>
<dbReference type="EMBL" id="CP002798">
    <property type="protein sequence ID" value="AEG48263.1"/>
    <property type="molecule type" value="Genomic_DNA"/>
</dbReference>
<feature type="domain" description="Thiamine pyrophosphate enzyme TPP-binding" evidence="16">
    <location>
        <begin position="395"/>
        <end position="542"/>
    </location>
</feature>
<evidence type="ECO:0000256" key="6">
    <source>
        <dbReference type="ARBA" id="ARBA00022630"/>
    </source>
</evidence>
<keyword evidence="6" id="KW-0285">Flavoprotein</keyword>
<comment type="cofactor">
    <cofactor evidence="14">
        <name>Mg(2+)</name>
        <dbReference type="ChEBI" id="CHEBI:18420"/>
    </cofactor>
    <text evidence="14">Binds 1 Mg(2+) ion per subunit.</text>
</comment>
<dbReference type="CDD" id="cd02015">
    <property type="entry name" value="TPP_AHAS"/>
    <property type="match status" value="1"/>
</dbReference>
<name>F6EXY1_SPHCR</name>
<dbReference type="Pfam" id="PF00205">
    <property type="entry name" value="TPP_enzyme_M"/>
    <property type="match status" value="1"/>
</dbReference>
<dbReference type="GO" id="GO:0030976">
    <property type="term" value="F:thiamine pyrophosphate binding"/>
    <property type="evidence" value="ECO:0007669"/>
    <property type="project" value="UniProtKB-UniRule"/>
</dbReference>
<organism evidence="18 19">
    <name type="scientific">Sphingobium chlorophenolicum L-1</name>
    <dbReference type="NCBI Taxonomy" id="690566"/>
    <lineage>
        <taxon>Bacteria</taxon>
        <taxon>Pseudomonadati</taxon>
        <taxon>Pseudomonadota</taxon>
        <taxon>Alphaproteobacteria</taxon>
        <taxon>Sphingomonadales</taxon>
        <taxon>Sphingomonadaceae</taxon>
        <taxon>Sphingobium</taxon>
    </lineage>
</organism>
<evidence type="ECO:0000256" key="7">
    <source>
        <dbReference type="ARBA" id="ARBA00022679"/>
    </source>
</evidence>
<evidence type="ECO:0000256" key="2">
    <source>
        <dbReference type="ARBA" id="ARBA00005025"/>
    </source>
</evidence>
<comment type="cofactor">
    <cofactor evidence="14">
        <name>thiamine diphosphate</name>
        <dbReference type="ChEBI" id="CHEBI:58937"/>
    </cofactor>
    <text evidence="14">Binds 1 thiamine pyrophosphate per subunit.</text>
</comment>
<dbReference type="PANTHER" id="PTHR18968:SF13">
    <property type="entry name" value="ACETOLACTATE SYNTHASE CATALYTIC SUBUNIT, MITOCHONDRIAL"/>
    <property type="match status" value="1"/>
</dbReference>
<feature type="domain" description="Thiamine pyrophosphate enzyme N-terminal TPP-binding" evidence="17">
    <location>
        <begin position="5"/>
        <end position="119"/>
    </location>
</feature>
<comment type="catalytic activity">
    <reaction evidence="13 14">
        <text>2 pyruvate + H(+) = (2S)-2-acetolactate + CO2</text>
        <dbReference type="Rhea" id="RHEA:25249"/>
        <dbReference type="ChEBI" id="CHEBI:15361"/>
        <dbReference type="ChEBI" id="CHEBI:15378"/>
        <dbReference type="ChEBI" id="CHEBI:16526"/>
        <dbReference type="ChEBI" id="CHEBI:58476"/>
        <dbReference type="EC" id="2.2.1.6"/>
    </reaction>
</comment>
<keyword evidence="8 14" id="KW-0479">Metal-binding</keyword>
<gene>
    <name evidence="18" type="ORF">Sphch_0568</name>
</gene>
<dbReference type="STRING" id="690566.Sphch_0568"/>
<keyword evidence="11 14" id="KW-0786">Thiamine pyrophosphate</keyword>
<evidence type="ECO:0000256" key="5">
    <source>
        <dbReference type="ARBA" id="ARBA00022605"/>
    </source>
</evidence>
<dbReference type="HOGENOM" id="CLU_013748_1_2_5"/>
<sequence>MAEKSGADILVECLIDLGVEVVFGYPGGAVLPIYDALFNHPKIRHVLVRHEQGATHMAEGYARSTGKPGVVLVTSGPGATNAVTGITDALMDSIPMVVITGQVPTQLIGTDAFQEADTIGITRHCTKHNYLVKSPNKLASVVHEAFHIATTGRPGPVVIDIPKNVQIATAPYKTPESFEHASYRPQTKAEPAAIASAVEMLAAAERPIFYTGGGVINSGPEASELLREIAALTGAPVTSTLMGLGAFPASSGQWLGMLGMHGTYEANWAMNKADLIVCVGARFDDRVTGRLDAFSPDSKKIHIDIDRSSINKTVDVDLAVIADVASALTDMIALWKDRGHKAADLSEWWARIEGWRARNSLAYPESREEIMPQEAIAQLYKASRSAKDVIITTEVGQHQMWAAQHFGFDAPNKWLTSGGLGTMGYGFPAAIGAQLGNPDSLVVCVAGDASIQMNIQEMGTATQYRLPVKIFILNNEYMGMVRQWQELTYESRYSNSYSDSLPDFVKLAEAYGWTGIRIEGPQELETGIAQMIDTPGPVIVDCRVAKLSNCFPMIPSGAAHTDMLLDPSQVEGVMSDEAKALV</sequence>
<dbReference type="GO" id="GO:0003984">
    <property type="term" value="F:acetolactate synthase activity"/>
    <property type="evidence" value="ECO:0007669"/>
    <property type="project" value="UniProtKB-EC"/>
</dbReference>
<dbReference type="PANTHER" id="PTHR18968">
    <property type="entry name" value="THIAMINE PYROPHOSPHATE ENZYMES"/>
    <property type="match status" value="1"/>
</dbReference>
<dbReference type="RefSeq" id="WP_013846529.1">
    <property type="nucleotide sequence ID" value="NC_015593.1"/>
</dbReference>
<evidence type="ECO:0000256" key="8">
    <source>
        <dbReference type="ARBA" id="ARBA00022723"/>
    </source>
</evidence>
<dbReference type="FunFam" id="3.40.50.970:FF:000007">
    <property type="entry name" value="Acetolactate synthase"/>
    <property type="match status" value="1"/>
</dbReference>
<dbReference type="Pfam" id="PF02775">
    <property type="entry name" value="TPP_enzyme_C"/>
    <property type="match status" value="1"/>
</dbReference>
<dbReference type="InterPro" id="IPR000399">
    <property type="entry name" value="TPP-bd_CS"/>
</dbReference>
<comment type="pathway">
    <text evidence="1 14">Amino-acid biosynthesis; L-isoleucine biosynthesis; L-isoleucine from 2-oxobutanoate: step 1/4.</text>
</comment>
<dbReference type="KEGG" id="sch:Sphch_0568"/>
<dbReference type="Proteomes" id="UP000007150">
    <property type="component" value="Chromosome 1"/>
</dbReference>
<dbReference type="NCBIfam" id="TIGR00118">
    <property type="entry name" value="acolac_lg"/>
    <property type="match status" value="1"/>
</dbReference>
<accession>F6EXY1</accession>
<evidence type="ECO:0000256" key="13">
    <source>
        <dbReference type="ARBA" id="ARBA00048670"/>
    </source>
</evidence>
<dbReference type="InterPro" id="IPR012001">
    <property type="entry name" value="Thiamin_PyroP_enz_TPP-bd_dom"/>
</dbReference>